<evidence type="ECO:0000256" key="1">
    <source>
        <dbReference type="SAM" id="Phobius"/>
    </source>
</evidence>
<dbReference type="RefSeq" id="WP_284824633.1">
    <property type="nucleotide sequence ID" value="NZ_CP126969.1"/>
</dbReference>
<feature type="transmembrane region" description="Helical" evidence="1">
    <location>
        <begin position="33"/>
        <end position="52"/>
    </location>
</feature>
<evidence type="ECO:0000313" key="3">
    <source>
        <dbReference type="Proteomes" id="UP001225598"/>
    </source>
</evidence>
<keyword evidence="1" id="KW-0812">Transmembrane</keyword>
<gene>
    <name evidence="2" type="ORF">QP027_10390</name>
</gene>
<sequence>MSLQEHDQPVNSVVAQAADVVDPKEPRASFNRWLWAIGLLILFLVVVLGMSLDHLINVVNTGPL</sequence>
<protein>
    <submittedName>
        <fullName evidence="2">Uncharacterized protein</fullName>
    </submittedName>
</protein>
<name>A0ABY8VCV1_9CORY</name>
<proteinExistence type="predicted"/>
<keyword evidence="3" id="KW-1185">Reference proteome</keyword>
<keyword evidence="1" id="KW-0472">Membrane</keyword>
<evidence type="ECO:0000313" key="2">
    <source>
        <dbReference type="EMBL" id="WIM67496.1"/>
    </source>
</evidence>
<keyword evidence="1" id="KW-1133">Transmembrane helix</keyword>
<dbReference type="EMBL" id="CP126969">
    <property type="protein sequence ID" value="WIM67496.1"/>
    <property type="molecule type" value="Genomic_DNA"/>
</dbReference>
<dbReference type="Proteomes" id="UP001225598">
    <property type="component" value="Chromosome"/>
</dbReference>
<organism evidence="2 3">
    <name type="scientific">Corynebacterium breve</name>
    <dbReference type="NCBI Taxonomy" id="3049799"/>
    <lineage>
        <taxon>Bacteria</taxon>
        <taxon>Bacillati</taxon>
        <taxon>Actinomycetota</taxon>
        <taxon>Actinomycetes</taxon>
        <taxon>Mycobacteriales</taxon>
        <taxon>Corynebacteriaceae</taxon>
        <taxon>Corynebacterium</taxon>
    </lineage>
</organism>
<reference evidence="2 3" key="1">
    <citation type="submission" date="2023-05" db="EMBL/GenBank/DDBJ databases">
        <title>Corynebacterium suedekumii sp. nov. and Corynebacterium breve sp. nov. isolated from raw cow's milk.</title>
        <authorList>
            <person name="Baer M.K."/>
            <person name="Mehl L."/>
            <person name="Hellmuth R."/>
            <person name="Marke G."/>
            <person name="Lipski A."/>
        </authorList>
    </citation>
    <scope>NUCLEOTIDE SEQUENCE [LARGE SCALE GENOMIC DNA]</scope>
    <source>
        <strain evidence="2 3">R4</strain>
    </source>
</reference>
<accession>A0ABY8VCV1</accession>